<dbReference type="SMART" id="SM00479">
    <property type="entry name" value="EXOIII"/>
    <property type="match status" value="1"/>
</dbReference>
<evidence type="ECO:0000313" key="7">
    <source>
        <dbReference type="Proteomes" id="UP001597441"/>
    </source>
</evidence>
<reference evidence="7" key="1">
    <citation type="journal article" date="2019" name="Int. J. Syst. Evol. Microbiol.">
        <title>The Global Catalogue of Microorganisms (GCM) 10K type strain sequencing project: providing services to taxonomists for standard genome sequencing and annotation.</title>
        <authorList>
            <consortium name="The Broad Institute Genomics Platform"/>
            <consortium name="The Broad Institute Genome Sequencing Center for Infectious Disease"/>
            <person name="Wu L."/>
            <person name="Ma J."/>
        </authorList>
    </citation>
    <scope>NUCLEOTIDE SEQUENCE [LARGE SCALE GENOMIC DNA]</scope>
    <source>
        <strain evidence="7">KCTC 42903</strain>
    </source>
</reference>
<dbReference type="SUPFAM" id="SSF53098">
    <property type="entry name" value="Ribonuclease H-like"/>
    <property type="match status" value="1"/>
</dbReference>
<dbReference type="PANTHER" id="PTHR30231">
    <property type="entry name" value="DNA POLYMERASE III SUBUNIT EPSILON"/>
    <property type="match status" value="1"/>
</dbReference>
<keyword evidence="7" id="KW-1185">Reference proteome</keyword>
<comment type="caution">
    <text evidence="6">The sequence shown here is derived from an EMBL/GenBank/DDBJ whole genome shotgun (WGS) entry which is preliminary data.</text>
</comment>
<protein>
    <submittedName>
        <fullName evidence="6">3'-5' exonuclease</fullName>
    </submittedName>
</protein>
<keyword evidence="1" id="KW-0540">Nuclease</keyword>
<name>A0ABW5JWG1_9FLAO</name>
<organism evidence="6 7">
    <name type="scientific">Gelatiniphilus marinus</name>
    <dbReference type="NCBI Taxonomy" id="1759464"/>
    <lineage>
        <taxon>Bacteria</taxon>
        <taxon>Pseudomonadati</taxon>
        <taxon>Bacteroidota</taxon>
        <taxon>Flavobacteriia</taxon>
        <taxon>Flavobacteriales</taxon>
        <taxon>Flavobacteriaceae</taxon>
        <taxon>Gelatiniphilus</taxon>
    </lineage>
</organism>
<gene>
    <name evidence="6" type="ORF">ACFSQS_15730</name>
</gene>
<dbReference type="CDD" id="cd06127">
    <property type="entry name" value="DEDDh"/>
    <property type="match status" value="1"/>
</dbReference>
<dbReference type="RefSeq" id="WP_388021125.1">
    <property type="nucleotide sequence ID" value="NZ_JBHUDT010000004.1"/>
</dbReference>
<dbReference type="Pfam" id="PF00929">
    <property type="entry name" value="RNase_T"/>
    <property type="match status" value="1"/>
</dbReference>
<proteinExistence type="predicted"/>
<dbReference type="InterPro" id="IPR013520">
    <property type="entry name" value="Ribonucl_H"/>
</dbReference>
<dbReference type="GO" id="GO:0004527">
    <property type="term" value="F:exonuclease activity"/>
    <property type="evidence" value="ECO:0007669"/>
    <property type="project" value="UniProtKB-KW"/>
</dbReference>
<evidence type="ECO:0000259" key="5">
    <source>
        <dbReference type="SMART" id="SM00479"/>
    </source>
</evidence>
<accession>A0ABW5JWG1</accession>
<evidence type="ECO:0000256" key="3">
    <source>
        <dbReference type="ARBA" id="ARBA00022839"/>
    </source>
</evidence>
<dbReference type="InterPro" id="IPR036397">
    <property type="entry name" value="RNaseH_sf"/>
</dbReference>
<feature type="coiled-coil region" evidence="4">
    <location>
        <begin position="84"/>
        <end position="111"/>
    </location>
</feature>
<dbReference type="Proteomes" id="UP001597441">
    <property type="component" value="Unassembled WGS sequence"/>
</dbReference>
<dbReference type="Gene3D" id="3.30.420.10">
    <property type="entry name" value="Ribonuclease H-like superfamily/Ribonuclease H"/>
    <property type="match status" value="1"/>
</dbReference>
<keyword evidence="2" id="KW-0378">Hydrolase</keyword>
<dbReference type="PANTHER" id="PTHR30231:SF4">
    <property type="entry name" value="PROTEIN NEN2"/>
    <property type="match status" value="1"/>
</dbReference>
<dbReference type="EMBL" id="JBHULK010000010">
    <property type="protein sequence ID" value="MFD2536561.1"/>
    <property type="molecule type" value="Genomic_DNA"/>
</dbReference>
<feature type="domain" description="Exonuclease" evidence="5">
    <location>
        <begin position="117"/>
        <end position="305"/>
    </location>
</feature>
<evidence type="ECO:0000256" key="4">
    <source>
        <dbReference type="SAM" id="Coils"/>
    </source>
</evidence>
<evidence type="ECO:0000313" key="6">
    <source>
        <dbReference type="EMBL" id="MFD2536561.1"/>
    </source>
</evidence>
<evidence type="ECO:0000256" key="2">
    <source>
        <dbReference type="ARBA" id="ARBA00022801"/>
    </source>
</evidence>
<sequence length="305" mass="35690">MNNSNLAEIYKNRIKSLLDKEYYNINSIDGVGYFGKTYEELKNLKPTEKEIFEFRKLKELNSNTQEYKDLYRKLSIWRILDSCVDKENNSIADLIDKINLLQKQEENQNNQKNKYEYLLFFDTETTGIPKNWKAPITDLNNWPRIVQLAYILSDKDGKIINQSDFIIKPVDFKIPEESSNVHGITTDKAIEEGIPLSLALQSFDNLAKHSGVLVAHNIEFDEKIVRAEYLRCNMTDSLSNMKRICTMEESINLCALKGTYGYKWPKLTELYFKLFNSELKDSHNASNDVKATFECYWELKKRKII</sequence>
<keyword evidence="4" id="KW-0175">Coiled coil</keyword>
<dbReference type="InterPro" id="IPR012337">
    <property type="entry name" value="RNaseH-like_sf"/>
</dbReference>
<evidence type="ECO:0000256" key="1">
    <source>
        <dbReference type="ARBA" id="ARBA00022722"/>
    </source>
</evidence>
<keyword evidence="3 6" id="KW-0269">Exonuclease</keyword>